<comment type="caution">
    <text evidence="1">The sequence shown here is derived from an EMBL/GenBank/DDBJ whole genome shotgun (WGS) entry which is preliminary data.</text>
</comment>
<organism evidence="1 2">
    <name type="scientific">Ambrosiozyma monospora</name>
    <name type="common">Yeast</name>
    <name type="synonym">Endomycopsis monosporus</name>
    <dbReference type="NCBI Taxonomy" id="43982"/>
    <lineage>
        <taxon>Eukaryota</taxon>
        <taxon>Fungi</taxon>
        <taxon>Dikarya</taxon>
        <taxon>Ascomycota</taxon>
        <taxon>Saccharomycotina</taxon>
        <taxon>Pichiomycetes</taxon>
        <taxon>Pichiales</taxon>
        <taxon>Pichiaceae</taxon>
        <taxon>Ambrosiozyma</taxon>
    </lineage>
</organism>
<accession>A0ACB5SSU9</accession>
<name>A0ACB5SSU9_AMBMO</name>
<dbReference type="Proteomes" id="UP001165064">
    <property type="component" value="Unassembled WGS sequence"/>
</dbReference>
<proteinExistence type="predicted"/>
<dbReference type="EMBL" id="BSXS01000241">
    <property type="protein sequence ID" value="GME71594.1"/>
    <property type="molecule type" value="Genomic_DNA"/>
</dbReference>
<protein>
    <submittedName>
        <fullName evidence="1">Unnamed protein product</fullName>
    </submittedName>
</protein>
<gene>
    <name evidence="1" type="ORF">Amon02_000063900</name>
</gene>
<evidence type="ECO:0000313" key="1">
    <source>
        <dbReference type="EMBL" id="GME71594.1"/>
    </source>
</evidence>
<evidence type="ECO:0000313" key="2">
    <source>
        <dbReference type="Proteomes" id="UP001165064"/>
    </source>
</evidence>
<keyword evidence="2" id="KW-1185">Reference proteome</keyword>
<reference evidence="1" key="1">
    <citation type="submission" date="2023-04" db="EMBL/GenBank/DDBJ databases">
        <title>Ambrosiozyma monospora NBRC 10751.</title>
        <authorList>
            <person name="Ichikawa N."/>
            <person name="Sato H."/>
            <person name="Tonouchi N."/>
        </authorList>
    </citation>
    <scope>NUCLEOTIDE SEQUENCE</scope>
    <source>
        <strain evidence="1">NBRC 10751</strain>
    </source>
</reference>
<sequence>MENEAPSFSIGSLFRSRAGKEPAVKSTKSQPKSRPHTRSLPLQEQSDSSINCQQKDNQSIVSKNSVACPAVDQPPKKSVKPMKSHFSLKLLRDRITGREHEDNKSNEVYVETPKLSCVDNDSVGFFFAEGVDLEMKNLDDIEKLDTVDSDRDDPEGKLKAEQKDQPSDTEGHDIAIEQLEGFALTISASACTDATTEGALHEESPMQEIPSGKTNTTEDDAISDYSAEILTVSKQLITEHNQQTSVNNCEGNNDTTLAANKSFDVVDGANLTSLYVGDLSKNITELDLKEAFGQFSGFVSVKIPLDSATGVSLCYAYVNFLSKGEAETATEALNYTTIKESEIRIMPSLRDKFQRERIGANVFLSNLPPSLTTRQLFDKFKLYGKILSCKLISQKLQGFIHFEDKEVAYHVVKTFNHSILDGKLIYVGIHILKKDRELFGQSIGKIRKGISPVIQSESTPITSSPISSASPIDINSALSTKETETTTGTGTCTGTGTGTRTGTETGTGMGTGSATSTVPHGQGFSPQFCKWGPPPQHVNRFNWNFQQQICQNSKIQSQKVQKIQHPLHIAENQVGTRYSIFVRNLPLDISDSAIYNLVLPYGPVLSVLSRKVPSRNGSWALVTLSNQDSVDRSILCLNTLEIDGHRLFVTRAIPKEEKGYYINKLENTPKMKLKILITGLNVGIYKEQFESWCSSFGSIVSVELFQNAPANSNNDFTAYGYVEMSKESDADKMIENLKLIGVHCFKVKIEIPRTRRTVENNFIDKPLNGSPPIDGNSHSNHDLSNIPVSYVVPSKLLDIALFNQDVETDRKTRVPSFQGQRRSNFNNQRGNNNQQHRSFSPQILKHEPLTKPVKNENECIERNFSGSYKTTSYSSNYASAENGAVEDENFNYNKDSERRFSGKSYDNTAKGKTHRNKNKHSFNNRQHYQRPEDLKQNVYQLLGNFAASALHPSITFDNLKSNLSILKVRCLTEHIVKFYYSNKLEDLFEDLEKADRGYHESCQLINDHLVEAASYLGIVSKS</sequence>